<dbReference type="EMBL" id="SZYD01000007">
    <property type="protein sequence ID" value="KAD5803268.1"/>
    <property type="molecule type" value="Genomic_DNA"/>
</dbReference>
<sequence length="83" mass="9035">MGRRSSGKAVERGVDGEEKKQKDGRRWRASGVGECSAKLFAEHGAKIVIADIQDQLGQAVCEAICLSNSIYVHCDVTNEEDVQ</sequence>
<evidence type="ECO:0000256" key="1">
    <source>
        <dbReference type="ARBA" id="ARBA00006484"/>
    </source>
</evidence>
<dbReference type="SUPFAM" id="SSF51735">
    <property type="entry name" value="NAD(P)-binding Rossmann-fold domains"/>
    <property type="match status" value="1"/>
</dbReference>
<dbReference type="GO" id="GO:0016491">
    <property type="term" value="F:oxidoreductase activity"/>
    <property type="evidence" value="ECO:0007669"/>
    <property type="project" value="UniProtKB-KW"/>
</dbReference>
<name>A0A5N6P386_9ASTR</name>
<dbReference type="AlphaFoldDB" id="A0A5N6P386"/>
<dbReference type="OrthoDB" id="294295at2759"/>
<feature type="region of interest" description="Disordered" evidence="3">
    <location>
        <begin position="1"/>
        <end position="27"/>
    </location>
</feature>
<reference evidence="4 5" key="1">
    <citation type="submission" date="2019-05" db="EMBL/GenBank/DDBJ databases">
        <title>Mikania micrantha, genome provides insights into the molecular mechanism of rapid growth.</title>
        <authorList>
            <person name="Liu B."/>
        </authorList>
    </citation>
    <scope>NUCLEOTIDE SEQUENCE [LARGE SCALE GENOMIC DNA]</scope>
    <source>
        <strain evidence="4">NLD-2019</strain>
        <tissue evidence="4">Leaf</tissue>
    </source>
</reference>
<evidence type="ECO:0000256" key="2">
    <source>
        <dbReference type="ARBA" id="ARBA00023002"/>
    </source>
</evidence>
<gene>
    <name evidence="4" type="ORF">E3N88_14628</name>
</gene>
<feature type="compositionally biased region" description="Basic and acidic residues" evidence="3">
    <location>
        <begin position="9"/>
        <end position="26"/>
    </location>
</feature>
<dbReference type="InterPro" id="IPR036291">
    <property type="entry name" value="NAD(P)-bd_dom_sf"/>
</dbReference>
<evidence type="ECO:0000256" key="3">
    <source>
        <dbReference type="SAM" id="MobiDB-lite"/>
    </source>
</evidence>
<protein>
    <submittedName>
        <fullName evidence="4">Uncharacterized protein</fullName>
    </submittedName>
</protein>
<keyword evidence="5" id="KW-1185">Reference proteome</keyword>
<comment type="similarity">
    <text evidence="1">Belongs to the short-chain dehydrogenases/reductases (SDR) family.</text>
</comment>
<dbReference type="Pfam" id="PF13561">
    <property type="entry name" value="adh_short_C2"/>
    <property type="match status" value="1"/>
</dbReference>
<dbReference type="Gene3D" id="3.40.50.720">
    <property type="entry name" value="NAD(P)-binding Rossmann-like Domain"/>
    <property type="match status" value="1"/>
</dbReference>
<dbReference type="PANTHER" id="PTHR43180">
    <property type="entry name" value="3-OXOACYL-(ACYL-CARRIER-PROTEIN) REDUCTASE (AFU_ORTHOLOGUE AFUA_6G11210)"/>
    <property type="match status" value="1"/>
</dbReference>
<dbReference type="InterPro" id="IPR002347">
    <property type="entry name" value="SDR_fam"/>
</dbReference>
<comment type="caution">
    <text evidence="4">The sequence shown here is derived from an EMBL/GenBank/DDBJ whole genome shotgun (WGS) entry which is preliminary data.</text>
</comment>
<accession>A0A5N6P386</accession>
<dbReference type="Proteomes" id="UP000326396">
    <property type="component" value="Linkage Group LG15"/>
</dbReference>
<evidence type="ECO:0000313" key="4">
    <source>
        <dbReference type="EMBL" id="KAD5803268.1"/>
    </source>
</evidence>
<evidence type="ECO:0000313" key="5">
    <source>
        <dbReference type="Proteomes" id="UP000326396"/>
    </source>
</evidence>
<dbReference type="PANTHER" id="PTHR43180:SF50">
    <property type="entry name" value="SHORT CHAIN DEHYDROGENASE"/>
    <property type="match status" value="1"/>
</dbReference>
<proteinExistence type="inferred from homology"/>
<keyword evidence="2" id="KW-0560">Oxidoreductase</keyword>
<organism evidence="4 5">
    <name type="scientific">Mikania micrantha</name>
    <name type="common">bitter vine</name>
    <dbReference type="NCBI Taxonomy" id="192012"/>
    <lineage>
        <taxon>Eukaryota</taxon>
        <taxon>Viridiplantae</taxon>
        <taxon>Streptophyta</taxon>
        <taxon>Embryophyta</taxon>
        <taxon>Tracheophyta</taxon>
        <taxon>Spermatophyta</taxon>
        <taxon>Magnoliopsida</taxon>
        <taxon>eudicotyledons</taxon>
        <taxon>Gunneridae</taxon>
        <taxon>Pentapetalae</taxon>
        <taxon>asterids</taxon>
        <taxon>campanulids</taxon>
        <taxon>Asterales</taxon>
        <taxon>Asteraceae</taxon>
        <taxon>Asteroideae</taxon>
        <taxon>Heliantheae alliance</taxon>
        <taxon>Eupatorieae</taxon>
        <taxon>Mikania</taxon>
    </lineage>
</organism>